<dbReference type="InParanoid" id="I1CT29"/>
<dbReference type="InterPro" id="IPR016135">
    <property type="entry name" value="UBQ-conjugating_enzyme/RWD"/>
</dbReference>
<dbReference type="STRING" id="246409.I1CT29"/>
<dbReference type="RefSeq" id="XP_067527005.1">
    <property type="nucleotide sequence ID" value="XM_067670904.1"/>
</dbReference>
<dbReference type="VEuPathDB" id="FungiDB:RO3G_16320"/>
<dbReference type="InterPro" id="IPR000608">
    <property type="entry name" value="UBC"/>
</dbReference>
<proteinExistence type="predicted"/>
<dbReference type="Proteomes" id="UP000009138">
    <property type="component" value="Unassembled WGS sequence"/>
</dbReference>
<evidence type="ECO:0000313" key="3">
    <source>
        <dbReference type="EMBL" id="EIE91609.1"/>
    </source>
</evidence>
<dbReference type="Pfam" id="PF00179">
    <property type="entry name" value="UQ_con"/>
    <property type="match status" value="1"/>
</dbReference>
<dbReference type="EMBL" id="CH476750">
    <property type="protein sequence ID" value="EIE91609.1"/>
    <property type="molecule type" value="Genomic_DNA"/>
</dbReference>
<reference evidence="3 4" key="1">
    <citation type="journal article" date="2009" name="PLoS Genet.">
        <title>Genomic analysis of the basal lineage fungus Rhizopus oryzae reveals a whole-genome duplication.</title>
        <authorList>
            <person name="Ma L.-J."/>
            <person name="Ibrahim A.S."/>
            <person name="Skory C."/>
            <person name="Grabherr M.G."/>
            <person name="Burger G."/>
            <person name="Butler M."/>
            <person name="Elias M."/>
            <person name="Idnurm A."/>
            <person name="Lang B.F."/>
            <person name="Sone T."/>
            <person name="Abe A."/>
            <person name="Calvo S.E."/>
            <person name="Corrochano L.M."/>
            <person name="Engels R."/>
            <person name="Fu J."/>
            <person name="Hansberg W."/>
            <person name="Kim J.-M."/>
            <person name="Kodira C.D."/>
            <person name="Koehrsen M.J."/>
            <person name="Liu B."/>
            <person name="Miranda-Saavedra D."/>
            <person name="O'Leary S."/>
            <person name="Ortiz-Castellanos L."/>
            <person name="Poulter R."/>
            <person name="Rodriguez-Romero J."/>
            <person name="Ruiz-Herrera J."/>
            <person name="Shen Y.-Q."/>
            <person name="Zeng Q."/>
            <person name="Galagan J."/>
            <person name="Birren B.W."/>
            <person name="Cuomo C.A."/>
            <person name="Wickes B.L."/>
        </authorList>
    </citation>
    <scope>NUCLEOTIDE SEQUENCE [LARGE SCALE GENOMIC DNA]</scope>
    <source>
        <strain evidence="4">RA 99-880 / ATCC MYA-4621 / FGSC 9543 / NRRL 43880</strain>
    </source>
</reference>
<feature type="domain" description="UBC core" evidence="2">
    <location>
        <begin position="388"/>
        <end position="531"/>
    </location>
</feature>
<evidence type="ECO:0000256" key="1">
    <source>
        <dbReference type="SAM" id="SignalP"/>
    </source>
</evidence>
<sequence length="544" mass="60749">MLLKTSVLSIVSSIAVCVLAQAPTSNIIQGCVTNYDSSIDYFPEKINAADDKANYFTIEYHNNYKLMENRKTGESYMLVQCGTPTPSNISNGTEVYQIPITKVAIMETSIVPYLEMIGAAQSISLVADGGLIASPCFQKYLKTGNVTELDATNQTLQAQQIDNVQAQFGSNPYAYTPIDANTSVTASEVYEPDVLGRASWISYYAAFYNREGIANSVRQKMTDNYNRLKTATTNYNKKPVVAWTTYNAPSQYNNNTASYLLSTAQYKTQLTQDAATELLSVISSADILIDETYIGTNLTDFLKNYGIPQADVDKYTFLKQKAVYREDGILTASGGYDWFEAPVVMADALLEDMINVVNPSSPFSRQWFRNIALEEPINILRHLQSFSSSLLFGFSLLDDVNNDDTTPLYVYVPNEDNMHHLIGSIQGPVDSPYEGGTFLLDINLHENHPFQPPQIKFITKVYHPNISSQTDVLKSHWSPAMTLRITLISIQSLLDSPVPQDPQDAQVAKHYMADYEGFLEEAVFWKNTYANVSLNDYINSKLDD</sequence>
<keyword evidence="1" id="KW-0732">Signal</keyword>
<protein>
    <recommendedName>
        <fullName evidence="2">UBC core domain-containing protein</fullName>
    </recommendedName>
</protein>
<dbReference type="PROSITE" id="PS50127">
    <property type="entry name" value="UBC_2"/>
    <property type="match status" value="1"/>
</dbReference>
<gene>
    <name evidence="3" type="ORF">RO3G_16320</name>
</gene>
<dbReference type="OMA" id="ARTKYCT"/>
<dbReference type="PANTHER" id="PTHR38360">
    <property type="entry name" value="OS03G0120000 PROTEIN"/>
    <property type="match status" value="1"/>
</dbReference>
<dbReference type="AlphaFoldDB" id="I1CT29"/>
<dbReference type="SUPFAM" id="SSF53807">
    <property type="entry name" value="Helical backbone' metal receptor"/>
    <property type="match status" value="1"/>
</dbReference>
<feature type="signal peptide" evidence="1">
    <location>
        <begin position="1"/>
        <end position="20"/>
    </location>
</feature>
<dbReference type="OrthoDB" id="409848at2759"/>
<dbReference type="PANTHER" id="PTHR38360:SF1">
    <property type="entry name" value="F12P19.7"/>
    <property type="match status" value="1"/>
</dbReference>
<dbReference type="Gene3D" id="3.10.110.10">
    <property type="entry name" value="Ubiquitin Conjugating Enzyme"/>
    <property type="match status" value="1"/>
</dbReference>
<accession>I1CT29</accession>
<dbReference type="SMART" id="SM00212">
    <property type="entry name" value="UBCc"/>
    <property type="match status" value="1"/>
</dbReference>
<evidence type="ECO:0000259" key="2">
    <source>
        <dbReference type="PROSITE" id="PS50127"/>
    </source>
</evidence>
<dbReference type="PROSITE" id="PS51257">
    <property type="entry name" value="PROKAR_LIPOPROTEIN"/>
    <property type="match status" value="1"/>
</dbReference>
<keyword evidence="4" id="KW-1185">Reference proteome</keyword>
<dbReference type="GeneID" id="93623285"/>
<dbReference type="eggNOG" id="KOG0418">
    <property type="taxonomic scope" value="Eukaryota"/>
</dbReference>
<feature type="chain" id="PRO_5003638943" description="UBC core domain-containing protein" evidence="1">
    <location>
        <begin position="21"/>
        <end position="544"/>
    </location>
</feature>
<dbReference type="SUPFAM" id="SSF54495">
    <property type="entry name" value="UBC-like"/>
    <property type="match status" value="1"/>
</dbReference>
<evidence type="ECO:0000313" key="4">
    <source>
        <dbReference type="Proteomes" id="UP000009138"/>
    </source>
</evidence>
<organism evidence="3 4">
    <name type="scientific">Rhizopus delemar (strain RA 99-880 / ATCC MYA-4621 / FGSC 9543 / NRRL 43880)</name>
    <name type="common">Mucormycosis agent</name>
    <name type="synonym">Rhizopus arrhizus var. delemar</name>
    <dbReference type="NCBI Taxonomy" id="246409"/>
    <lineage>
        <taxon>Eukaryota</taxon>
        <taxon>Fungi</taxon>
        <taxon>Fungi incertae sedis</taxon>
        <taxon>Mucoromycota</taxon>
        <taxon>Mucoromycotina</taxon>
        <taxon>Mucoromycetes</taxon>
        <taxon>Mucorales</taxon>
        <taxon>Mucorineae</taxon>
        <taxon>Rhizopodaceae</taxon>
        <taxon>Rhizopus</taxon>
    </lineage>
</organism>
<name>I1CT29_RHIO9</name>